<dbReference type="AlphaFoldDB" id="A0A9D2B8D4"/>
<dbReference type="SMART" id="SM00493">
    <property type="entry name" value="TOPRIM"/>
    <property type="match status" value="1"/>
</dbReference>
<evidence type="ECO:0000259" key="1">
    <source>
        <dbReference type="PROSITE" id="PS50880"/>
    </source>
</evidence>
<reference evidence="2" key="1">
    <citation type="journal article" date="2021" name="PeerJ">
        <title>Extensive microbial diversity within the chicken gut microbiome revealed by metagenomics and culture.</title>
        <authorList>
            <person name="Gilroy R."/>
            <person name="Ravi A."/>
            <person name="Getino M."/>
            <person name="Pursley I."/>
            <person name="Horton D.L."/>
            <person name="Alikhan N.F."/>
            <person name="Baker D."/>
            <person name="Gharbi K."/>
            <person name="Hall N."/>
            <person name="Watson M."/>
            <person name="Adriaenssens E.M."/>
            <person name="Foster-Nyarko E."/>
            <person name="Jarju S."/>
            <person name="Secka A."/>
            <person name="Antonio M."/>
            <person name="Oren A."/>
            <person name="Chaudhuri R.R."/>
            <person name="La Ragione R."/>
            <person name="Hildebrand F."/>
            <person name="Pallen M.J."/>
        </authorList>
    </citation>
    <scope>NUCLEOTIDE SEQUENCE</scope>
    <source>
        <strain evidence="2">CHK188-5543</strain>
    </source>
</reference>
<dbReference type="Pfam" id="PF01751">
    <property type="entry name" value="Toprim"/>
    <property type="match status" value="1"/>
</dbReference>
<dbReference type="InterPro" id="IPR025156">
    <property type="entry name" value="RNase_M5_C"/>
</dbReference>
<dbReference type="GO" id="GO:0006364">
    <property type="term" value="P:rRNA processing"/>
    <property type="evidence" value="ECO:0007669"/>
    <property type="project" value="TreeGrafter"/>
</dbReference>
<comment type="caution">
    <text evidence="2">The sequence shown here is derived from an EMBL/GenBank/DDBJ whole genome shotgun (WGS) entry which is preliminary data.</text>
</comment>
<dbReference type="GO" id="GO:0043822">
    <property type="term" value="F:ribonuclease M5 activity"/>
    <property type="evidence" value="ECO:0007669"/>
    <property type="project" value="TreeGrafter"/>
</dbReference>
<dbReference type="Pfam" id="PF13331">
    <property type="entry name" value="DUF4093"/>
    <property type="match status" value="1"/>
</dbReference>
<feature type="domain" description="Toprim" evidence="1">
    <location>
        <begin position="5"/>
        <end position="100"/>
    </location>
</feature>
<protein>
    <submittedName>
        <fullName evidence="2">DUF4093 domain-containing protein</fullName>
    </submittedName>
</protein>
<dbReference type="PROSITE" id="PS50880">
    <property type="entry name" value="TOPRIM"/>
    <property type="match status" value="1"/>
</dbReference>
<name>A0A9D2B8D4_9FIRM</name>
<gene>
    <name evidence="2" type="ORF">H9736_07230</name>
</gene>
<evidence type="ECO:0000313" key="3">
    <source>
        <dbReference type="Proteomes" id="UP000886800"/>
    </source>
</evidence>
<dbReference type="EMBL" id="DXES01000160">
    <property type="protein sequence ID" value="HIX66027.1"/>
    <property type="molecule type" value="Genomic_DNA"/>
</dbReference>
<proteinExistence type="predicted"/>
<evidence type="ECO:0000313" key="2">
    <source>
        <dbReference type="EMBL" id="HIX66027.1"/>
    </source>
</evidence>
<reference evidence="2" key="2">
    <citation type="submission" date="2021-04" db="EMBL/GenBank/DDBJ databases">
        <authorList>
            <person name="Gilroy R."/>
        </authorList>
    </citation>
    <scope>NUCLEOTIDE SEQUENCE</scope>
    <source>
        <strain evidence="2">CHK188-5543</strain>
    </source>
</reference>
<dbReference type="PANTHER" id="PTHR39156">
    <property type="entry name" value="RIBONUCLEASE M5"/>
    <property type="match status" value="1"/>
</dbReference>
<dbReference type="Proteomes" id="UP000886800">
    <property type="component" value="Unassembled WGS sequence"/>
</dbReference>
<sequence length="202" mass="22504">MIKLKQAVIVEGRYDKARLASLVDATILTTEGFRVFRDREKLALIRRLAAQDGIILLTDSDAAGFRIRRYLAGAVPKEQITHVYIPDLWGKEKRKAHPSAEGKLGVEGIPNRLLLEAFRRAGISVQETAEPPKKAAPPAFTKADLMEWGLSGGPDSAARRRALLTRLGLPQRLNANGLLEMLNRMYDRQTIQGILQELDSPR</sequence>
<dbReference type="InterPro" id="IPR006171">
    <property type="entry name" value="TOPRIM_dom"/>
</dbReference>
<dbReference type="Gene3D" id="3.40.1360.10">
    <property type="match status" value="1"/>
</dbReference>
<organism evidence="2 3">
    <name type="scientific">Candidatus Anaerotruncus excrementipullorum</name>
    <dbReference type="NCBI Taxonomy" id="2838465"/>
    <lineage>
        <taxon>Bacteria</taxon>
        <taxon>Bacillati</taxon>
        <taxon>Bacillota</taxon>
        <taxon>Clostridia</taxon>
        <taxon>Eubacteriales</taxon>
        <taxon>Oscillospiraceae</taxon>
        <taxon>Anaerotruncus</taxon>
    </lineage>
</organism>
<accession>A0A9D2B8D4</accession>
<dbReference type="SUPFAM" id="SSF110455">
    <property type="entry name" value="Toprim domain"/>
    <property type="match status" value="1"/>
</dbReference>
<dbReference type="PANTHER" id="PTHR39156:SF2">
    <property type="entry name" value="DNA PRIMASE (BACTERIAL TYPE) AND SMALL PRIMASE-LIKE PROTEINS"/>
    <property type="match status" value="1"/>
</dbReference>